<dbReference type="CDD" id="cd00586">
    <property type="entry name" value="4HBT"/>
    <property type="match status" value="1"/>
</dbReference>
<accession>A0A853F5U1</accession>
<keyword evidence="2" id="KW-1185">Reference proteome</keyword>
<dbReference type="InterPro" id="IPR029069">
    <property type="entry name" value="HotDog_dom_sf"/>
</dbReference>
<dbReference type="PANTHER" id="PTHR31793">
    <property type="entry name" value="4-HYDROXYBENZOYL-COA THIOESTERASE FAMILY MEMBER"/>
    <property type="match status" value="1"/>
</dbReference>
<sequence>MPTTPSSLPAAQLSVSPDWIDLYGHMNAARYVGVFDHTGYTLLEQAGVGEQYTKTSRCGIYTVDIAVNYRKEVLVNDPLELRLRIMAADQKRLLCLMELFQTRDGYLAATMEQLSIHVNLDTRRVVPFPAELAQQLQETARVHASHPLPKGFVQRLSLTRPSAKG</sequence>
<dbReference type="Gene3D" id="3.10.129.10">
    <property type="entry name" value="Hotdog Thioesterase"/>
    <property type="match status" value="1"/>
</dbReference>
<organism evidence="1 2">
    <name type="scientific">Allopusillimonas soli</name>
    <dbReference type="NCBI Taxonomy" id="659016"/>
    <lineage>
        <taxon>Bacteria</taxon>
        <taxon>Pseudomonadati</taxon>
        <taxon>Pseudomonadota</taxon>
        <taxon>Betaproteobacteria</taxon>
        <taxon>Burkholderiales</taxon>
        <taxon>Alcaligenaceae</taxon>
        <taxon>Allopusillimonas</taxon>
    </lineage>
</organism>
<proteinExistence type="predicted"/>
<dbReference type="InterPro" id="IPR050563">
    <property type="entry name" value="4-hydroxybenzoyl-CoA_TE"/>
</dbReference>
<dbReference type="Pfam" id="PF13279">
    <property type="entry name" value="4HBT_2"/>
    <property type="match status" value="1"/>
</dbReference>
<dbReference type="RefSeq" id="WP_129967840.1">
    <property type="nucleotide sequence ID" value="NZ_JACCEW010000001.1"/>
</dbReference>
<dbReference type="AlphaFoldDB" id="A0A853F5U1"/>
<dbReference type="PANTHER" id="PTHR31793:SF2">
    <property type="entry name" value="BLR1345 PROTEIN"/>
    <property type="match status" value="1"/>
</dbReference>
<dbReference type="OrthoDB" id="6117985at2"/>
<name>A0A853F5U1_9BURK</name>
<dbReference type="GO" id="GO:0047617">
    <property type="term" value="F:fatty acyl-CoA hydrolase activity"/>
    <property type="evidence" value="ECO:0007669"/>
    <property type="project" value="TreeGrafter"/>
</dbReference>
<evidence type="ECO:0000313" key="2">
    <source>
        <dbReference type="Proteomes" id="UP000580517"/>
    </source>
</evidence>
<protein>
    <submittedName>
        <fullName evidence="1">Thioesterase family protein</fullName>
    </submittedName>
</protein>
<dbReference type="Proteomes" id="UP000580517">
    <property type="component" value="Unassembled WGS sequence"/>
</dbReference>
<evidence type="ECO:0000313" key="1">
    <source>
        <dbReference type="EMBL" id="NYT35904.1"/>
    </source>
</evidence>
<dbReference type="SUPFAM" id="SSF54637">
    <property type="entry name" value="Thioesterase/thiol ester dehydrase-isomerase"/>
    <property type="match status" value="1"/>
</dbReference>
<gene>
    <name evidence="1" type="ORF">H0A68_03395</name>
</gene>
<dbReference type="EMBL" id="JACCEW010000001">
    <property type="protein sequence ID" value="NYT35904.1"/>
    <property type="molecule type" value="Genomic_DNA"/>
</dbReference>
<reference evidence="1 2" key="1">
    <citation type="submission" date="2020-07" db="EMBL/GenBank/DDBJ databases">
        <title>Taxonomic revisions and descriptions of new bacterial species based on genomic comparisons in the high-G+C-content subgroup of the family Alcaligenaceae.</title>
        <authorList>
            <person name="Szabo A."/>
            <person name="Felfoldi T."/>
        </authorList>
    </citation>
    <scope>NUCLEOTIDE SEQUENCE [LARGE SCALE GENOMIC DNA]</scope>
    <source>
        <strain evidence="1 2">DSM 25264</strain>
    </source>
</reference>
<comment type="caution">
    <text evidence="1">The sequence shown here is derived from an EMBL/GenBank/DDBJ whole genome shotgun (WGS) entry which is preliminary data.</text>
</comment>